<keyword evidence="1" id="KW-0067">ATP-binding</keyword>
<evidence type="ECO:0000256" key="1">
    <source>
        <dbReference type="PROSITE-ProRule" id="PRU00409"/>
    </source>
</evidence>
<keyword evidence="1" id="KW-0547">Nucleotide-binding</keyword>
<keyword evidence="4" id="KW-1185">Reference proteome</keyword>
<name>A0A1H5VPI7_9SPHI</name>
<dbReference type="InterPro" id="IPR013815">
    <property type="entry name" value="ATP_grasp_subdomain_1"/>
</dbReference>
<sequence length="336" mass="39487">MRIAIHQSKGSFSDQWIVFCEKNNIDFKIVNALDSDIMAQLQDCDIFMWHHHHGNYRDVLASKPVLFALEQGGVKVFPNFNTGWHFDDKVAQKYLFEFFDFPLVPSYVFYEKDAALQWAESTIYPKVFKLKGGAGSSNVKLVNSKYECKKLIRKAFKTGFSQFSKGHYFNEQLIKFRETRNVLFILKAFARLFILPEFAKMGKEEKGYVYFQDFIPGNHTDFRLKIVDNKCWGFQRQVRKNDFRASGSGHLIYDNDLIPQSMIKLAFEISEKLNLQSAAFDFIVQDSKPLLVEMSYGFGIDAEEFNYGYWTKDLIWHDEKFVPQYWMIENILRNEI</sequence>
<dbReference type="Gene3D" id="3.30.470.20">
    <property type="entry name" value="ATP-grasp fold, B domain"/>
    <property type="match status" value="1"/>
</dbReference>
<dbReference type="InterPro" id="IPR011761">
    <property type="entry name" value="ATP-grasp"/>
</dbReference>
<evidence type="ECO:0000313" key="4">
    <source>
        <dbReference type="Proteomes" id="UP000236731"/>
    </source>
</evidence>
<protein>
    <submittedName>
        <fullName evidence="3">Carbamoyl-phosphate synthase L chain, ATP binding domain</fullName>
    </submittedName>
</protein>
<proteinExistence type="predicted"/>
<evidence type="ECO:0000313" key="3">
    <source>
        <dbReference type="EMBL" id="SEF89093.1"/>
    </source>
</evidence>
<dbReference type="InterPro" id="IPR005479">
    <property type="entry name" value="CPAse_ATP-bd"/>
</dbReference>
<dbReference type="Pfam" id="PF02786">
    <property type="entry name" value="CPSase_L_D2"/>
    <property type="match status" value="1"/>
</dbReference>
<dbReference type="RefSeq" id="WP_103905561.1">
    <property type="nucleotide sequence ID" value="NZ_CP049246.1"/>
</dbReference>
<dbReference type="PROSITE" id="PS50975">
    <property type="entry name" value="ATP_GRASP"/>
    <property type="match status" value="1"/>
</dbReference>
<dbReference type="EMBL" id="FNUT01000003">
    <property type="protein sequence ID" value="SEF89093.1"/>
    <property type="molecule type" value="Genomic_DNA"/>
</dbReference>
<feature type="domain" description="ATP-grasp" evidence="2">
    <location>
        <begin position="93"/>
        <end position="323"/>
    </location>
</feature>
<dbReference type="AlphaFoldDB" id="A0A1H5VPI7"/>
<dbReference type="Proteomes" id="UP000236731">
    <property type="component" value="Unassembled WGS sequence"/>
</dbReference>
<gene>
    <name evidence="3" type="ORF">SAMN05421877_103192</name>
</gene>
<organism evidence="3 4">
    <name type="scientific">Sphingobacterium lactis</name>
    <dbReference type="NCBI Taxonomy" id="797291"/>
    <lineage>
        <taxon>Bacteria</taxon>
        <taxon>Pseudomonadati</taxon>
        <taxon>Bacteroidota</taxon>
        <taxon>Sphingobacteriia</taxon>
        <taxon>Sphingobacteriales</taxon>
        <taxon>Sphingobacteriaceae</taxon>
        <taxon>Sphingobacterium</taxon>
    </lineage>
</organism>
<dbReference type="GO" id="GO:0005524">
    <property type="term" value="F:ATP binding"/>
    <property type="evidence" value="ECO:0007669"/>
    <property type="project" value="UniProtKB-UniRule"/>
</dbReference>
<dbReference type="OrthoDB" id="1704979at2"/>
<accession>A0A1H5VPI7</accession>
<dbReference type="Gene3D" id="3.30.1490.20">
    <property type="entry name" value="ATP-grasp fold, A domain"/>
    <property type="match status" value="1"/>
</dbReference>
<reference evidence="4" key="1">
    <citation type="submission" date="2016-10" db="EMBL/GenBank/DDBJ databases">
        <authorList>
            <person name="Varghese N."/>
            <person name="Submissions S."/>
        </authorList>
    </citation>
    <scope>NUCLEOTIDE SEQUENCE [LARGE SCALE GENOMIC DNA]</scope>
    <source>
        <strain evidence="4">DSM 22361</strain>
    </source>
</reference>
<dbReference type="GO" id="GO:0046872">
    <property type="term" value="F:metal ion binding"/>
    <property type="evidence" value="ECO:0007669"/>
    <property type="project" value="InterPro"/>
</dbReference>
<evidence type="ECO:0000259" key="2">
    <source>
        <dbReference type="PROSITE" id="PS50975"/>
    </source>
</evidence>
<dbReference type="SUPFAM" id="SSF56059">
    <property type="entry name" value="Glutathione synthetase ATP-binding domain-like"/>
    <property type="match status" value="1"/>
</dbReference>